<dbReference type="InterPro" id="IPR051259">
    <property type="entry name" value="rRNA_Methyltransferase"/>
</dbReference>
<dbReference type="PANTHER" id="PTHR43191">
    <property type="entry name" value="RRNA METHYLTRANSFERASE 3"/>
    <property type="match status" value="1"/>
</dbReference>
<dbReference type="InterPro" id="IPR029064">
    <property type="entry name" value="Ribosomal_eL30-like_sf"/>
</dbReference>
<dbReference type="SMART" id="SM00967">
    <property type="entry name" value="SpoU_sub_bind"/>
    <property type="match status" value="1"/>
</dbReference>
<evidence type="ECO:0000313" key="4">
    <source>
        <dbReference type="EMBL" id="CAB4561471.1"/>
    </source>
</evidence>
<proteinExistence type="predicted"/>
<dbReference type="SUPFAM" id="SSF55315">
    <property type="entry name" value="L30e-like"/>
    <property type="match status" value="1"/>
</dbReference>
<reference evidence="4" key="1">
    <citation type="submission" date="2020-05" db="EMBL/GenBank/DDBJ databases">
        <authorList>
            <person name="Chiriac C."/>
            <person name="Salcher M."/>
            <person name="Ghai R."/>
            <person name="Kavagutti S V."/>
        </authorList>
    </citation>
    <scope>NUCLEOTIDE SEQUENCE</scope>
</reference>
<keyword evidence="2" id="KW-0808">Transferase</keyword>
<accession>A0A6J6DBY7</accession>
<dbReference type="CDD" id="cd18095">
    <property type="entry name" value="SpoU-like_rRNA-MTase"/>
    <property type="match status" value="1"/>
</dbReference>
<dbReference type="Gene3D" id="3.40.1280.10">
    <property type="match status" value="1"/>
</dbReference>
<dbReference type="PANTHER" id="PTHR43191:SF12">
    <property type="entry name" value="RRNA METHYLASE"/>
    <property type="match status" value="1"/>
</dbReference>
<gene>
    <name evidence="4" type="ORF">UFOPK1493_01813</name>
</gene>
<dbReference type="GO" id="GO:0005737">
    <property type="term" value="C:cytoplasm"/>
    <property type="evidence" value="ECO:0007669"/>
    <property type="project" value="UniProtKB-ARBA"/>
</dbReference>
<evidence type="ECO:0000256" key="2">
    <source>
        <dbReference type="ARBA" id="ARBA00022679"/>
    </source>
</evidence>
<dbReference type="InterPro" id="IPR029026">
    <property type="entry name" value="tRNA_m1G_MTases_N"/>
</dbReference>
<protein>
    <submittedName>
        <fullName evidence="4">Unannotated protein</fullName>
    </submittedName>
</protein>
<evidence type="ECO:0000256" key="1">
    <source>
        <dbReference type="ARBA" id="ARBA00022603"/>
    </source>
</evidence>
<sequence>MSPVERPDDPRVDAFRALRARESTEVLWAEGPTVVSRAIASGVRVRSILLTPSAHDRLSASGALDDVDPSVEVFVAEQRVLNEIVGFDLHRGVIATADRPTLRPLGAVIGGARRLVVLEGLNDPENLGAIARSARALGADGLVLDPTCADPYYRRTVRVSMGEVLHLPIARALLDAAFASLVDAGFAVWALTPRRDATPIGELLATGAPDRLALVLGAEGPGLSEAVLSRIVNVRIPQRDEVDSMNVGHATAAALALVASSTP</sequence>
<organism evidence="4">
    <name type="scientific">freshwater metagenome</name>
    <dbReference type="NCBI Taxonomy" id="449393"/>
    <lineage>
        <taxon>unclassified sequences</taxon>
        <taxon>metagenomes</taxon>
        <taxon>ecological metagenomes</taxon>
    </lineage>
</organism>
<dbReference type="GO" id="GO:0008173">
    <property type="term" value="F:RNA methyltransferase activity"/>
    <property type="evidence" value="ECO:0007669"/>
    <property type="project" value="InterPro"/>
</dbReference>
<dbReference type="SUPFAM" id="SSF75217">
    <property type="entry name" value="alpha/beta knot"/>
    <property type="match status" value="1"/>
</dbReference>
<dbReference type="GO" id="GO:0006396">
    <property type="term" value="P:RNA processing"/>
    <property type="evidence" value="ECO:0007669"/>
    <property type="project" value="InterPro"/>
</dbReference>
<keyword evidence="1" id="KW-0489">Methyltransferase</keyword>
<dbReference type="GO" id="GO:0032259">
    <property type="term" value="P:methylation"/>
    <property type="evidence" value="ECO:0007669"/>
    <property type="project" value="UniProtKB-KW"/>
</dbReference>
<dbReference type="InterPro" id="IPR001537">
    <property type="entry name" value="SpoU_MeTrfase"/>
</dbReference>
<dbReference type="AlphaFoldDB" id="A0A6J6DBY7"/>
<name>A0A6J6DBY7_9ZZZZ</name>
<dbReference type="InterPro" id="IPR013123">
    <property type="entry name" value="SpoU_subst-bd"/>
</dbReference>
<dbReference type="Pfam" id="PF00588">
    <property type="entry name" value="SpoU_methylase"/>
    <property type="match status" value="1"/>
</dbReference>
<dbReference type="GO" id="GO:0003723">
    <property type="term" value="F:RNA binding"/>
    <property type="evidence" value="ECO:0007669"/>
    <property type="project" value="InterPro"/>
</dbReference>
<feature type="domain" description="RNA 2-O ribose methyltransferase substrate binding" evidence="3">
    <location>
        <begin position="28"/>
        <end position="103"/>
    </location>
</feature>
<dbReference type="EMBL" id="CAEZSR010000061">
    <property type="protein sequence ID" value="CAB4561471.1"/>
    <property type="molecule type" value="Genomic_DNA"/>
</dbReference>
<dbReference type="Gene3D" id="3.30.1330.30">
    <property type="match status" value="1"/>
</dbReference>
<evidence type="ECO:0000259" key="3">
    <source>
        <dbReference type="SMART" id="SM00967"/>
    </source>
</evidence>
<dbReference type="InterPro" id="IPR029028">
    <property type="entry name" value="Alpha/beta_knot_MTases"/>
</dbReference>